<evidence type="ECO:0000313" key="2">
    <source>
        <dbReference type="Proteomes" id="UP000000305"/>
    </source>
</evidence>
<keyword evidence="2" id="KW-1185">Reference proteome</keyword>
<proteinExistence type="predicted"/>
<organism evidence="1 2">
    <name type="scientific">Daphnia pulex</name>
    <name type="common">Water flea</name>
    <dbReference type="NCBI Taxonomy" id="6669"/>
    <lineage>
        <taxon>Eukaryota</taxon>
        <taxon>Metazoa</taxon>
        <taxon>Ecdysozoa</taxon>
        <taxon>Arthropoda</taxon>
        <taxon>Crustacea</taxon>
        <taxon>Branchiopoda</taxon>
        <taxon>Diplostraca</taxon>
        <taxon>Cladocera</taxon>
        <taxon>Anomopoda</taxon>
        <taxon>Daphniidae</taxon>
        <taxon>Daphnia</taxon>
    </lineage>
</organism>
<name>E9GYU6_DAPPU</name>
<protein>
    <submittedName>
        <fullName evidence="1">Uncharacterized protein</fullName>
    </submittedName>
</protein>
<dbReference type="AlphaFoldDB" id="E9GYU6"/>
<accession>E9GYU6</accession>
<sequence>MNISTTALEEEIFKKIEKASRTTLTFNGNALTITGTPHNVEHTKVMVEVIAHNLNPVVPDRALKFVSTILASLLLWQ</sequence>
<dbReference type="HOGENOM" id="CLU_2640636_0_0_1"/>
<evidence type="ECO:0000313" key="1">
    <source>
        <dbReference type="EMBL" id="EFX75219.1"/>
    </source>
</evidence>
<gene>
    <name evidence="1" type="ORF">DAPPUDRAFT_250566</name>
</gene>
<dbReference type="EMBL" id="GL732576">
    <property type="protein sequence ID" value="EFX75219.1"/>
    <property type="molecule type" value="Genomic_DNA"/>
</dbReference>
<dbReference type="KEGG" id="dpx:DAPPUDRAFT_250566"/>
<dbReference type="Proteomes" id="UP000000305">
    <property type="component" value="Unassembled WGS sequence"/>
</dbReference>
<dbReference type="InParanoid" id="E9GYU6"/>
<reference evidence="1 2" key="1">
    <citation type="journal article" date="2011" name="Science">
        <title>The ecoresponsive genome of Daphnia pulex.</title>
        <authorList>
            <person name="Colbourne J.K."/>
            <person name="Pfrender M.E."/>
            <person name="Gilbert D."/>
            <person name="Thomas W.K."/>
            <person name="Tucker A."/>
            <person name="Oakley T.H."/>
            <person name="Tokishita S."/>
            <person name="Aerts A."/>
            <person name="Arnold G.J."/>
            <person name="Basu M.K."/>
            <person name="Bauer D.J."/>
            <person name="Caceres C.E."/>
            <person name="Carmel L."/>
            <person name="Casola C."/>
            <person name="Choi J.H."/>
            <person name="Detter J.C."/>
            <person name="Dong Q."/>
            <person name="Dusheyko S."/>
            <person name="Eads B.D."/>
            <person name="Frohlich T."/>
            <person name="Geiler-Samerotte K.A."/>
            <person name="Gerlach D."/>
            <person name="Hatcher P."/>
            <person name="Jogdeo S."/>
            <person name="Krijgsveld J."/>
            <person name="Kriventseva E.V."/>
            <person name="Kultz D."/>
            <person name="Laforsch C."/>
            <person name="Lindquist E."/>
            <person name="Lopez J."/>
            <person name="Manak J.R."/>
            <person name="Muller J."/>
            <person name="Pangilinan J."/>
            <person name="Patwardhan R.P."/>
            <person name="Pitluck S."/>
            <person name="Pritham E.J."/>
            <person name="Rechtsteiner A."/>
            <person name="Rho M."/>
            <person name="Rogozin I.B."/>
            <person name="Sakarya O."/>
            <person name="Salamov A."/>
            <person name="Schaack S."/>
            <person name="Shapiro H."/>
            <person name="Shiga Y."/>
            <person name="Skalitzky C."/>
            <person name="Smith Z."/>
            <person name="Souvorov A."/>
            <person name="Sung W."/>
            <person name="Tang Z."/>
            <person name="Tsuchiya D."/>
            <person name="Tu H."/>
            <person name="Vos H."/>
            <person name="Wang M."/>
            <person name="Wolf Y.I."/>
            <person name="Yamagata H."/>
            <person name="Yamada T."/>
            <person name="Ye Y."/>
            <person name="Shaw J.R."/>
            <person name="Andrews J."/>
            <person name="Crease T.J."/>
            <person name="Tang H."/>
            <person name="Lucas S.M."/>
            <person name="Robertson H.M."/>
            <person name="Bork P."/>
            <person name="Koonin E.V."/>
            <person name="Zdobnov E.M."/>
            <person name="Grigoriev I.V."/>
            <person name="Lynch M."/>
            <person name="Boore J.L."/>
        </authorList>
    </citation>
    <scope>NUCLEOTIDE SEQUENCE [LARGE SCALE GENOMIC DNA]</scope>
</reference>